<organism evidence="2 3">
    <name type="scientific">Thalassobius vesicularis</name>
    <dbReference type="NCBI Taxonomy" id="1294297"/>
    <lineage>
        <taxon>Bacteria</taxon>
        <taxon>Pseudomonadati</taxon>
        <taxon>Pseudomonadota</taxon>
        <taxon>Alphaproteobacteria</taxon>
        <taxon>Rhodobacterales</taxon>
        <taxon>Roseobacteraceae</taxon>
        <taxon>Thalassovita</taxon>
    </lineage>
</organism>
<dbReference type="EMBL" id="SSMD01000003">
    <property type="protein sequence ID" value="THD74754.1"/>
    <property type="molecule type" value="Genomic_DNA"/>
</dbReference>
<dbReference type="InterPro" id="IPR029044">
    <property type="entry name" value="Nucleotide-diphossugar_trans"/>
</dbReference>
<dbReference type="CDD" id="cd00761">
    <property type="entry name" value="Glyco_tranf_GTA_type"/>
    <property type="match status" value="1"/>
</dbReference>
<gene>
    <name evidence="2" type="ORF">E7681_07245</name>
</gene>
<evidence type="ECO:0000313" key="2">
    <source>
        <dbReference type="EMBL" id="THD74754.1"/>
    </source>
</evidence>
<keyword evidence="3" id="KW-1185">Reference proteome</keyword>
<dbReference type="RefSeq" id="WP_136338609.1">
    <property type="nucleotide sequence ID" value="NZ_SSMD01000003.1"/>
</dbReference>
<name>A0A4S3MAH4_9RHOB</name>
<protein>
    <submittedName>
        <fullName evidence="2">Glycosyltransferase family 2 protein</fullName>
    </submittedName>
</protein>
<dbReference type="PANTHER" id="PTHR43685">
    <property type="entry name" value="GLYCOSYLTRANSFERASE"/>
    <property type="match status" value="1"/>
</dbReference>
<sequence length="307" mass="33622">MPRFSIIIPAFNAADTIGDTLSSLIAQTCPDWEALVVDDGSTDATREMVAQWASRDARIRLMGHPGNGPSDARNFAAFHRARGEILAFCDADDLWVHTKLAEVALTMAPLGCDGAFGKVAFFSRNTTDARTLSNLPDGPLSIPQLMGENPVCTLSNLSVRREVFLISGGFDPSFVHNEDLDWLIRAVGAGVELRAMDSVQVWYRTSHGGLSSDLPAMRSSRARVLKTARRYGYAASPMTEAIYLRYLARRALRLDLGRAEALRLSLRGLWISPRGFCSPARRGLVTALASMAAPFLPRSVRRALFSH</sequence>
<dbReference type="SUPFAM" id="SSF53448">
    <property type="entry name" value="Nucleotide-diphospho-sugar transferases"/>
    <property type="match status" value="1"/>
</dbReference>
<dbReference type="Proteomes" id="UP000306113">
    <property type="component" value="Unassembled WGS sequence"/>
</dbReference>
<dbReference type="GO" id="GO:0016740">
    <property type="term" value="F:transferase activity"/>
    <property type="evidence" value="ECO:0007669"/>
    <property type="project" value="UniProtKB-KW"/>
</dbReference>
<evidence type="ECO:0000259" key="1">
    <source>
        <dbReference type="Pfam" id="PF00535"/>
    </source>
</evidence>
<dbReference type="OrthoDB" id="5291101at2"/>
<dbReference type="Gene3D" id="3.90.550.10">
    <property type="entry name" value="Spore Coat Polysaccharide Biosynthesis Protein SpsA, Chain A"/>
    <property type="match status" value="1"/>
</dbReference>
<dbReference type="AlphaFoldDB" id="A0A4S3MAH4"/>
<accession>A0A4S3MAH4</accession>
<dbReference type="InterPro" id="IPR001173">
    <property type="entry name" value="Glyco_trans_2-like"/>
</dbReference>
<dbReference type="PANTHER" id="PTHR43685:SF2">
    <property type="entry name" value="GLYCOSYLTRANSFERASE 2-LIKE DOMAIN-CONTAINING PROTEIN"/>
    <property type="match status" value="1"/>
</dbReference>
<comment type="caution">
    <text evidence="2">The sequence shown here is derived from an EMBL/GenBank/DDBJ whole genome shotgun (WGS) entry which is preliminary data.</text>
</comment>
<evidence type="ECO:0000313" key="3">
    <source>
        <dbReference type="Proteomes" id="UP000306113"/>
    </source>
</evidence>
<dbReference type="Pfam" id="PF00535">
    <property type="entry name" value="Glycos_transf_2"/>
    <property type="match status" value="1"/>
</dbReference>
<keyword evidence="2" id="KW-0808">Transferase</keyword>
<proteinExistence type="predicted"/>
<dbReference type="InterPro" id="IPR050834">
    <property type="entry name" value="Glycosyltransf_2"/>
</dbReference>
<reference evidence="2 3" key="1">
    <citation type="submission" date="2019-04" db="EMBL/GenBank/DDBJ databases">
        <title>Draft genome sequence of Youngimonas vesicularis.</title>
        <authorList>
            <person name="Hameed A."/>
        </authorList>
    </citation>
    <scope>NUCLEOTIDE SEQUENCE [LARGE SCALE GENOMIC DNA]</scope>
    <source>
        <strain evidence="2 3">CC-AMW-E</strain>
    </source>
</reference>
<feature type="domain" description="Glycosyltransferase 2-like" evidence="1">
    <location>
        <begin position="5"/>
        <end position="164"/>
    </location>
</feature>